<evidence type="ECO:0000256" key="1">
    <source>
        <dbReference type="ARBA" id="ARBA00004141"/>
    </source>
</evidence>
<feature type="compositionally biased region" description="Polar residues" evidence="13">
    <location>
        <begin position="1"/>
        <end position="13"/>
    </location>
</feature>
<dbReference type="GO" id="GO:0030322">
    <property type="term" value="P:stabilization of membrane potential"/>
    <property type="evidence" value="ECO:0007669"/>
    <property type="project" value="TreeGrafter"/>
</dbReference>
<dbReference type="InterPro" id="IPR003092">
    <property type="entry name" value="2pore_dom_K_chnl_TASK"/>
</dbReference>
<keyword evidence="7" id="KW-0630">Potassium</keyword>
<dbReference type="PRINTS" id="PR01095">
    <property type="entry name" value="TASKCHANNEL"/>
</dbReference>
<feature type="domain" description="Potassium channel" evidence="15">
    <location>
        <begin position="257"/>
        <end position="327"/>
    </location>
</feature>
<evidence type="ECO:0000313" key="17">
    <source>
        <dbReference type="WBParaSite" id="PgR030_g003_t03"/>
    </source>
</evidence>
<evidence type="ECO:0000256" key="3">
    <source>
        <dbReference type="ARBA" id="ARBA00022448"/>
    </source>
</evidence>
<evidence type="ECO:0000256" key="4">
    <source>
        <dbReference type="ARBA" id="ARBA00022538"/>
    </source>
</evidence>
<organism evidence="16 17">
    <name type="scientific">Parascaris univalens</name>
    <name type="common">Nematode worm</name>
    <dbReference type="NCBI Taxonomy" id="6257"/>
    <lineage>
        <taxon>Eukaryota</taxon>
        <taxon>Metazoa</taxon>
        <taxon>Ecdysozoa</taxon>
        <taxon>Nematoda</taxon>
        <taxon>Chromadorea</taxon>
        <taxon>Rhabditida</taxon>
        <taxon>Spirurina</taxon>
        <taxon>Ascaridomorpha</taxon>
        <taxon>Ascaridoidea</taxon>
        <taxon>Ascarididae</taxon>
        <taxon>Parascaris</taxon>
    </lineage>
</organism>
<keyword evidence="11 12" id="KW-0407">Ion channel</keyword>
<dbReference type="InterPro" id="IPR003280">
    <property type="entry name" value="2pore_dom_K_chnl"/>
</dbReference>
<feature type="transmembrane region" description="Helical" evidence="14">
    <location>
        <begin position="273"/>
        <end position="294"/>
    </location>
</feature>
<dbReference type="Pfam" id="PF07885">
    <property type="entry name" value="Ion_trans_2"/>
    <property type="match status" value="2"/>
</dbReference>
<comment type="similarity">
    <text evidence="2 12">Belongs to the two pore domain potassium channel (TC 1.A.1.8) family.</text>
</comment>
<dbReference type="PRINTS" id="PR01333">
    <property type="entry name" value="2POREKCHANEL"/>
</dbReference>
<dbReference type="Gene3D" id="1.10.287.70">
    <property type="match status" value="1"/>
</dbReference>
<reference evidence="17" key="1">
    <citation type="submission" date="2022-11" db="UniProtKB">
        <authorList>
            <consortium name="WormBaseParasite"/>
        </authorList>
    </citation>
    <scope>IDENTIFICATION</scope>
</reference>
<keyword evidence="3 12" id="KW-0813">Transport</keyword>
<accession>A0A915B9M0</accession>
<dbReference type="GO" id="GO:0015271">
    <property type="term" value="F:outward rectifier potassium channel activity"/>
    <property type="evidence" value="ECO:0007669"/>
    <property type="project" value="TreeGrafter"/>
</dbReference>
<dbReference type="PANTHER" id="PTHR11003:SF66">
    <property type="entry name" value="POTASSIUM CHANNEL DOMAIN-CONTAINING PROTEIN"/>
    <property type="match status" value="1"/>
</dbReference>
<keyword evidence="6" id="KW-0631">Potassium channel</keyword>
<dbReference type="GO" id="GO:0005886">
    <property type="term" value="C:plasma membrane"/>
    <property type="evidence" value="ECO:0007669"/>
    <property type="project" value="TreeGrafter"/>
</dbReference>
<evidence type="ECO:0000256" key="6">
    <source>
        <dbReference type="ARBA" id="ARBA00022826"/>
    </source>
</evidence>
<evidence type="ECO:0000256" key="8">
    <source>
        <dbReference type="ARBA" id="ARBA00022989"/>
    </source>
</evidence>
<proteinExistence type="inferred from homology"/>
<evidence type="ECO:0000256" key="2">
    <source>
        <dbReference type="ARBA" id="ARBA00006666"/>
    </source>
</evidence>
<evidence type="ECO:0000256" key="10">
    <source>
        <dbReference type="ARBA" id="ARBA00023136"/>
    </source>
</evidence>
<dbReference type="Proteomes" id="UP000887569">
    <property type="component" value="Unplaced"/>
</dbReference>
<evidence type="ECO:0000256" key="11">
    <source>
        <dbReference type="ARBA" id="ARBA00023303"/>
    </source>
</evidence>
<feature type="transmembrane region" description="Helical" evidence="14">
    <location>
        <begin position="175"/>
        <end position="195"/>
    </location>
</feature>
<dbReference type="InterPro" id="IPR013099">
    <property type="entry name" value="K_chnl_dom"/>
</dbReference>
<keyword evidence="9 12" id="KW-0406">Ion transport</keyword>
<feature type="transmembrane region" description="Helical" evidence="14">
    <location>
        <begin position="372"/>
        <end position="396"/>
    </location>
</feature>
<feature type="transmembrane region" description="Helical" evidence="14">
    <location>
        <begin position="306"/>
        <end position="328"/>
    </location>
</feature>
<feature type="region of interest" description="Disordered" evidence="13">
    <location>
        <begin position="1"/>
        <end position="23"/>
    </location>
</feature>
<feature type="domain" description="Potassium channel" evidence="15">
    <location>
        <begin position="379"/>
        <end position="456"/>
    </location>
</feature>
<evidence type="ECO:0000256" key="13">
    <source>
        <dbReference type="SAM" id="MobiDB-lite"/>
    </source>
</evidence>
<keyword evidence="8 14" id="KW-1133">Transmembrane helix</keyword>
<name>A0A915B9M0_PARUN</name>
<dbReference type="GO" id="GO:0022841">
    <property type="term" value="F:potassium ion leak channel activity"/>
    <property type="evidence" value="ECO:0007669"/>
    <property type="project" value="TreeGrafter"/>
</dbReference>
<comment type="subcellular location">
    <subcellularLocation>
        <location evidence="1">Membrane</location>
        <topology evidence="1">Multi-pass membrane protein</topology>
    </subcellularLocation>
</comment>
<protein>
    <submittedName>
        <fullName evidence="17">Potassium channel domain-containing protein</fullName>
    </submittedName>
</protein>
<keyword evidence="4" id="KW-0633">Potassium transport</keyword>
<dbReference type="AlphaFoldDB" id="A0A915B9M0"/>
<evidence type="ECO:0000256" key="7">
    <source>
        <dbReference type="ARBA" id="ARBA00022958"/>
    </source>
</evidence>
<evidence type="ECO:0000256" key="9">
    <source>
        <dbReference type="ARBA" id="ARBA00023065"/>
    </source>
</evidence>
<dbReference type="PANTHER" id="PTHR11003">
    <property type="entry name" value="POTASSIUM CHANNEL, SUBFAMILY K"/>
    <property type="match status" value="1"/>
</dbReference>
<keyword evidence="16" id="KW-1185">Reference proteome</keyword>
<evidence type="ECO:0000259" key="15">
    <source>
        <dbReference type="Pfam" id="PF07885"/>
    </source>
</evidence>
<evidence type="ECO:0000256" key="5">
    <source>
        <dbReference type="ARBA" id="ARBA00022692"/>
    </source>
</evidence>
<feature type="transmembrane region" description="Helical" evidence="14">
    <location>
        <begin position="408"/>
        <end position="425"/>
    </location>
</feature>
<sequence length="631" mass="71426">MHSDLSTDTTTQRAIGDGFSSHSDPSNAADPTCTCAANHCNHVAFGNHSTVGVSNFSFDEPNIKQRSPKTIDNDNAAFLNHHYYTNGPNESIESDDIKCVNNVTALSGRRKSMMRMQEYFGDNGRCCCIDIEGLLSSQGLLSRELRSHHKSLHLQRSSVFQKMVKLDKKLGLRHVLLVLILSLYAIFGGAIFYALEHENEVYSVHKNRIILTSFLENISTTVFKIVNVTPTVQQHQQAIALLRECYREMLTLEDKYAGSVFHKSENFDEHRTWQFSSAIFFAMTLFTTIGYGTIACETMAGKVATIIYSVIGIPLMLMVLGDIGRTLFGMMTKFYNSILRTFRKTKRTIAMKIWRCDQLTPDDCFVDKDLPLYLSISVVVIYLLFCSWIISFCDYYDGMKQGLSYFDAFYYSFQSLATIGLGDVVPNNIKYNPFVSLMIIFGLALLSLVNGTVYRKVERKFLACIDRFESWLQTLRIQRPLPEGYIVFRHLSPNIQLLAFALPIFDNMEEANIHEMLDPRNTKVGRWAFADQIRSRSTTLPTAQPPHTATLGIFATTSTKARSTTFSNYHSTCYGCNTSNWKISAISGPINGPTSDYMRRIQLRRVLSENDEECLIAQPIPSRSRAATRCL</sequence>
<evidence type="ECO:0000256" key="12">
    <source>
        <dbReference type="RuleBase" id="RU003857"/>
    </source>
</evidence>
<dbReference type="SUPFAM" id="SSF81324">
    <property type="entry name" value="Voltage-gated potassium channels"/>
    <property type="match status" value="2"/>
</dbReference>
<keyword evidence="5 12" id="KW-0812">Transmembrane</keyword>
<evidence type="ECO:0000256" key="14">
    <source>
        <dbReference type="SAM" id="Phobius"/>
    </source>
</evidence>
<feature type="transmembrane region" description="Helical" evidence="14">
    <location>
        <begin position="431"/>
        <end position="453"/>
    </location>
</feature>
<keyword evidence="10 14" id="KW-0472">Membrane</keyword>
<dbReference type="WBParaSite" id="PgR030_g003_t03">
    <property type="protein sequence ID" value="PgR030_g003_t03"/>
    <property type="gene ID" value="PgR030_g003"/>
</dbReference>
<evidence type="ECO:0000313" key="16">
    <source>
        <dbReference type="Proteomes" id="UP000887569"/>
    </source>
</evidence>